<evidence type="ECO:0000256" key="9">
    <source>
        <dbReference type="ARBA" id="ARBA00049336"/>
    </source>
</evidence>
<organism evidence="12 13">
    <name type="scientific">Photobacterium aphoticum</name>
    <dbReference type="NCBI Taxonomy" id="754436"/>
    <lineage>
        <taxon>Bacteria</taxon>
        <taxon>Pseudomonadati</taxon>
        <taxon>Pseudomonadota</taxon>
        <taxon>Gammaproteobacteria</taxon>
        <taxon>Vibrionales</taxon>
        <taxon>Vibrionaceae</taxon>
        <taxon>Photobacterium</taxon>
    </lineage>
</organism>
<dbReference type="InterPro" id="IPR005907">
    <property type="entry name" value="G1P_thy_trans_s"/>
</dbReference>
<evidence type="ECO:0000313" key="12">
    <source>
        <dbReference type="EMBL" id="GAL08836.1"/>
    </source>
</evidence>
<evidence type="ECO:0000256" key="5">
    <source>
        <dbReference type="ARBA" id="ARBA00022695"/>
    </source>
</evidence>
<dbReference type="InterPro" id="IPR005835">
    <property type="entry name" value="NTP_transferase_dom"/>
</dbReference>
<evidence type="ECO:0000313" key="13">
    <source>
        <dbReference type="Proteomes" id="UP000029227"/>
    </source>
</evidence>
<dbReference type="InterPro" id="IPR029044">
    <property type="entry name" value="Nucleotide-diphossugar_trans"/>
</dbReference>
<evidence type="ECO:0000256" key="10">
    <source>
        <dbReference type="RuleBase" id="RU003706"/>
    </source>
</evidence>
<evidence type="ECO:0000256" key="3">
    <source>
        <dbReference type="ARBA" id="ARBA00012461"/>
    </source>
</evidence>
<sequence length="292" mass="32528">MKGIILAGGSGTRLYPITRGVSKQLLPVYDKPMIYYPLATLMLAGIRDVLVITTPEDNESFNRLLGDGSDFGINLQYAIQPSPDGLAQAFIIGEEFIGDDRCCLILGDNIFYGQSFSRTLRNAAEREHGATVFGYQVKDPERFGVVEFDSEMKAVSIEEKPTVPKSNYAVTGLYFYDNRVVDFAKRVKPSERGELEITSINQMYLEDGSLNVELLGRGFAWLDTGTHESLHEASSFVQTIENVQGLKVACLEEVAWRNGWMTNEQLVEKAQPMLKNEYGGYLLALSAEKRPA</sequence>
<reference evidence="12 13" key="1">
    <citation type="journal article" date="2014" name="Genome Announc.">
        <title>Draft Genome Sequences of Two Vibrionaceae Species, Vibrio ponticus C121 and Photobacterium aphoticum C119, Isolated as Coral Reef Microbiota.</title>
        <authorList>
            <person name="Al-saari N."/>
            <person name="Meirelles P.M."/>
            <person name="Mino S."/>
            <person name="Suda W."/>
            <person name="Oshima K."/>
            <person name="Hattori M."/>
            <person name="Ohkuma M."/>
            <person name="Thompson F.L."/>
            <person name="Gomez-Gil B."/>
            <person name="Sawabe T."/>
            <person name="Sawabe T."/>
        </authorList>
    </citation>
    <scope>NUCLEOTIDE SEQUENCE [LARGE SCALE GENOMIC DNA]</scope>
    <source>
        <strain evidence="12 13">JCM 19237</strain>
    </source>
</reference>
<keyword evidence="4 10" id="KW-0808">Transferase</keyword>
<dbReference type="EMBL" id="BBMN01000034">
    <property type="protein sequence ID" value="GAL08836.1"/>
    <property type="molecule type" value="Genomic_DNA"/>
</dbReference>
<dbReference type="GO" id="GO:0046872">
    <property type="term" value="F:metal ion binding"/>
    <property type="evidence" value="ECO:0007669"/>
    <property type="project" value="UniProtKB-KW"/>
</dbReference>
<evidence type="ECO:0000256" key="2">
    <source>
        <dbReference type="ARBA" id="ARBA00010480"/>
    </source>
</evidence>
<dbReference type="Gene3D" id="3.90.550.10">
    <property type="entry name" value="Spore Coat Polysaccharide Biosynthesis Protein SpsA, Chain A"/>
    <property type="match status" value="1"/>
</dbReference>
<protein>
    <recommendedName>
        <fullName evidence="3 10">Glucose-1-phosphate thymidylyltransferase</fullName>
        <ecNumber evidence="3 10">2.7.7.24</ecNumber>
    </recommendedName>
</protein>
<keyword evidence="7 10" id="KW-0460">Magnesium</keyword>
<evidence type="ECO:0000259" key="11">
    <source>
        <dbReference type="Pfam" id="PF00483"/>
    </source>
</evidence>
<evidence type="ECO:0000256" key="4">
    <source>
        <dbReference type="ARBA" id="ARBA00022679"/>
    </source>
</evidence>
<dbReference type="GO" id="GO:0008879">
    <property type="term" value="F:glucose-1-phosphate thymidylyltransferase activity"/>
    <property type="evidence" value="ECO:0007669"/>
    <property type="project" value="UniProtKB-EC"/>
</dbReference>
<evidence type="ECO:0000256" key="1">
    <source>
        <dbReference type="ARBA" id="ARBA00001946"/>
    </source>
</evidence>
<dbReference type="EC" id="2.7.7.24" evidence="3 10"/>
<dbReference type="STRING" id="754436.JCM19237_3997"/>
<dbReference type="PANTHER" id="PTHR43532">
    <property type="entry name" value="GLUCOSE-1-PHOSPHATE THYMIDYLYLTRANSFERASE"/>
    <property type="match status" value="1"/>
</dbReference>
<accession>A0A090R126</accession>
<dbReference type="AlphaFoldDB" id="A0A090R126"/>
<dbReference type="Proteomes" id="UP000029227">
    <property type="component" value="Unassembled WGS sequence"/>
</dbReference>
<gene>
    <name evidence="12" type="ORF">JCM19237_3997</name>
</gene>
<dbReference type="SUPFAM" id="SSF53448">
    <property type="entry name" value="Nucleotide-diphospho-sugar transferases"/>
    <property type="match status" value="1"/>
</dbReference>
<dbReference type="CDD" id="cd02538">
    <property type="entry name" value="G1P_TT_short"/>
    <property type="match status" value="1"/>
</dbReference>
<dbReference type="eggNOG" id="COG1209">
    <property type="taxonomic scope" value="Bacteria"/>
</dbReference>
<dbReference type="NCBIfam" id="TIGR01207">
    <property type="entry name" value="rmlA"/>
    <property type="match status" value="1"/>
</dbReference>
<name>A0A090R126_9GAMM</name>
<comment type="caution">
    <text evidence="12">The sequence shown here is derived from an EMBL/GenBank/DDBJ whole genome shotgun (WGS) entry which is preliminary data.</text>
</comment>
<evidence type="ECO:0000256" key="8">
    <source>
        <dbReference type="ARBA" id="ARBA00037065"/>
    </source>
</evidence>
<dbReference type="Pfam" id="PF00483">
    <property type="entry name" value="NTP_transferase"/>
    <property type="match status" value="1"/>
</dbReference>
<dbReference type="FunFam" id="3.90.550.10:FF:000023">
    <property type="entry name" value="Glucose-1-phosphate thymidylyltransferase"/>
    <property type="match status" value="1"/>
</dbReference>
<keyword evidence="6 10" id="KW-0479">Metal-binding</keyword>
<evidence type="ECO:0000256" key="7">
    <source>
        <dbReference type="ARBA" id="ARBA00022842"/>
    </source>
</evidence>
<comment type="similarity">
    <text evidence="2 10">Belongs to the glucose-1-phosphate thymidylyltransferase family.</text>
</comment>
<comment type="cofactor">
    <cofactor evidence="1">
        <name>Mg(2+)</name>
        <dbReference type="ChEBI" id="CHEBI:18420"/>
    </cofactor>
</comment>
<evidence type="ECO:0000256" key="6">
    <source>
        <dbReference type="ARBA" id="ARBA00022723"/>
    </source>
</evidence>
<comment type="catalytic activity">
    <reaction evidence="9 10">
        <text>dTTP + alpha-D-glucose 1-phosphate + H(+) = dTDP-alpha-D-glucose + diphosphate</text>
        <dbReference type="Rhea" id="RHEA:15225"/>
        <dbReference type="ChEBI" id="CHEBI:15378"/>
        <dbReference type="ChEBI" id="CHEBI:33019"/>
        <dbReference type="ChEBI" id="CHEBI:37568"/>
        <dbReference type="ChEBI" id="CHEBI:57477"/>
        <dbReference type="ChEBI" id="CHEBI:58601"/>
        <dbReference type="EC" id="2.7.7.24"/>
    </reaction>
</comment>
<comment type="function">
    <text evidence="8 10">Catalyzes the formation of dTDP-glucose, from dTTP and glucose 1-phosphate, as well as its pyrophosphorolysis.</text>
</comment>
<keyword evidence="5 10" id="KW-0548">Nucleotidyltransferase</keyword>
<feature type="domain" description="Nucleotidyl transferase" evidence="11">
    <location>
        <begin position="2"/>
        <end position="238"/>
    </location>
</feature>
<dbReference type="PANTHER" id="PTHR43532:SF4">
    <property type="entry name" value="GLUCOSE-1-PHOSPHATE THYMIDYLYLTRANSFERASE 2"/>
    <property type="match status" value="1"/>
</dbReference>
<proteinExistence type="inferred from homology"/>